<evidence type="ECO:0000313" key="2">
    <source>
        <dbReference type="EMBL" id="MSS47076.1"/>
    </source>
</evidence>
<name>A0A7K0JAU0_PHOVU</name>
<gene>
    <name evidence="2" type="ORF">FYJ30_01650</name>
</gene>
<sequence length="65" mass="7588">MELNTYRLNSLEEPTDAQLHALMEQVATSARESSRHAELELKRRMQAVKELLKAYRSEKAEKDNK</sequence>
<dbReference type="Proteomes" id="UP000460950">
    <property type="component" value="Unassembled WGS sequence"/>
</dbReference>
<comment type="caution">
    <text evidence="2">The sequence shown here is derived from an EMBL/GenBank/DDBJ whole genome shotgun (WGS) entry which is preliminary data.</text>
</comment>
<proteinExistence type="predicted"/>
<protein>
    <submittedName>
        <fullName evidence="2">Uncharacterized protein</fullName>
    </submittedName>
</protein>
<evidence type="ECO:0000313" key="3">
    <source>
        <dbReference type="Proteomes" id="UP000460950"/>
    </source>
</evidence>
<reference evidence="2 3" key="1">
    <citation type="submission" date="2019-09" db="EMBL/GenBank/DDBJ databases">
        <title>In-depth cultivation of the pig gut microbiome towards novel bacterial diversity and tailored functional studies.</title>
        <authorList>
            <person name="Wylensek D."/>
            <person name="Hitch T.C.A."/>
            <person name="Clavel T."/>
        </authorList>
    </citation>
    <scope>NUCLEOTIDE SEQUENCE [LARGE SCALE GENOMIC DNA]</scope>
    <source>
        <strain evidence="2 3">WCA-389-WT-3C</strain>
    </source>
</reference>
<feature type="coiled-coil region" evidence="1">
    <location>
        <begin position="38"/>
        <end position="65"/>
    </location>
</feature>
<dbReference type="EMBL" id="VULU01000002">
    <property type="protein sequence ID" value="MSS47076.1"/>
    <property type="molecule type" value="Genomic_DNA"/>
</dbReference>
<keyword evidence="1" id="KW-0175">Coiled coil</keyword>
<dbReference type="AlphaFoldDB" id="A0A7K0JAU0"/>
<organism evidence="2 3">
    <name type="scientific">Phocaeicola vulgatus</name>
    <name type="common">Bacteroides vulgatus</name>
    <dbReference type="NCBI Taxonomy" id="821"/>
    <lineage>
        <taxon>Bacteria</taxon>
        <taxon>Pseudomonadati</taxon>
        <taxon>Bacteroidota</taxon>
        <taxon>Bacteroidia</taxon>
        <taxon>Bacteroidales</taxon>
        <taxon>Bacteroidaceae</taxon>
        <taxon>Phocaeicola</taxon>
    </lineage>
</organism>
<evidence type="ECO:0000256" key="1">
    <source>
        <dbReference type="SAM" id="Coils"/>
    </source>
</evidence>
<dbReference type="RefSeq" id="WP_025019463.1">
    <property type="nucleotide sequence ID" value="NZ_JBCHCS010000011.1"/>
</dbReference>
<accession>A0A7K0JAU0</accession>